<evidence type="ECO:0000313" key="4">
    <source>
        <dbReference type="Proteomes" id="UP000244925"/>
    </source>
</evidence>
<dbReference type="SUPFAM" id="SSF51230">
    <property type="entry name" value="Single hybrid motif"/>
    <property type="match status" value="1"/>
</dbReference>
<evidence type="ECO:0000256" key="1">
    <source>
        <dbReference type="ARBA" id="ARBA00023267"/>
    </source>
</evidence>
<dbReference type="FunFam" id="2.40.50.100:FF:000003">
    <property type="entry name" value="Acetyl-CoA carboxylase biotin carboxyl carrier protein"/>
    <property type="match status" value="1"/>
</dbReference>
<proteinExistence type="predicted"/>
<organism evidence="3 4">
    <name type="scientific">Paramuribaculum intestinale</name>
    <dbReference type="NCBI Taxonomy" id="2094151"/>
    <lineage>
        <taxon>Bacteria</taxon>
        <taxon>Pseudomonadati</taxon>
        <taxon>Bacteroidota</taxon>
        <taxon>Bacteroidia</taxon>
        <taxon>Bacteroidales</taxon>
        <taxon>Muribaculaceae</taxon>
        <taxon>Paramuribaculum</taxon>
    </lineage>
</organism>
<dbReference type="PANTHER" id="PTHR45266:SF3">
    <property type="entry name" value="OXALOACETATE DECARBOXYLASE ALPHA CHAIN"/>
    <property type="match status" value="1"/>
</dbReference>
<dbReference type="InterPro" id="IPR011053">
    <property type="entry name" value="Single_hybrid_motif"/>
</dbReference>
<dbReference type="EMBL" id="PUBV01000010">
    <property type="protein sequence ID" value="PWB07762.1"/>
    <property type="molecule type" value="Genomic_DNA"/>
</dbReference>
<protein>
    <submittedName>
        <fullName evidence="3">Acetyl-CoA carboxylase biotin carboxyl carrier protein subunit</fullName>
    </submittedName>
</protein>
<dbReference type="Gene3D" id="2.40.50.100">
    <property type="match status" value="1"/>
</dbReference>
<keyword evidence="1" id="KW-0092">Biotin</keyword>
<evidence type="ECO:0000259" key="2">
    <source>
        <dbReference type="PROSITE" id="PS50968"/>
    </source>
</evidence>
<feature type="domain" description="Lipoyl-binding" evidence="2">
    <location>
        <begin position="66"/>
        <end position="144"/>
    </location>
</feature>
<keyword evidence="4" id="KW-1185">Reference proteome</keyword>
<dbReference type="Pfam" id="PF00364">
    <property type="entry name" value="Biotin_lipoyl"/>
    <property type="match status" value="1"/>
</dbReference>
<dbReference type="PANTHER" id="PTHR45266">
    <property type="entry name" value="OXALOACETATE DECARBOXYLASE ALPHA CHAIN"/>
    <property type="match status" value="1"/>
</dbReference>
<dbReference type="InterPro" id="IPR000089">
    <property type="entry name" value="Biotin_lipoyl"/>
</dbReference>
<dbReference type="Proteomes" id="UP000244925">
    <property type="component" value="Unassembled WGS sequence"/>
</dbReference>
<sequence>MKEYKYKINGNTYKVAVGDIDNNSAQVEVNGIPYKVELERKDKPVTIVNAPRPSAAPRTDSGAKVIATPKTTGSGHQVKAPLPGTILSVQVKPGDTVKAADTVVMLEAMKMENAIHAGRDGKVASVNVAQGEAVLEGAVLITLE</sequence>
<dbReference type="CDD" id="cd06850">
    <property type="entry name" value="biotinyl_domain"/>
    <property type="match status" value="1"/>
</dbReference>
<name>A0A2V1IZG9_9BACT</name>
<dbReference type="InterPro" id="IPR050709">
    <property type="entry name" value="Biotin_Carboxyl_Carrier/Decarb"/>
</dbReference>
<comment type="caution">
    <text evidence="3">The sequence shown here is derived from an EMBL/GenBank/DDBJ whole genome shotgun (WGS) entry which is preliminary data.</text>
</comment>
<dbReference type="AlphaFoldDB" id="A0A2V1IZG9"/>
<accession>A0A2V1IZG9</accession>
<gene>
    <name evidence="3" type="ORF">C5O25_06405</name>
</gene>
<dbReference type="RefSeq" id="WP_107035908.1">
    <property type="nucleotide sequence ID" value="NZ_CAOLHR010000006.1"/>
</dbReference>
<dbReference type="GeneID" id="93425129"/>
<dbReference type="PROSITE" id="PS50968">
    <property type="entry name" value="BIOTINYL_LIPOYL"/>
    <property type="match status" value="1"/>
</dbReference>
<evidence type="ECO:0000313" key="3">
    <source>
        <dbReference type="EMBL" id="PWB07762.1"/>
    </source>
</evidence>
<reference evidence="4" key="1">
    <citation type="submission" date="2018-02" db="EMBL/GenBank/DDBJ databases">
        <authorList>
            <person name="Clavel T."/>
            <person name="Strowig T."/>
        </authorList>
    </citation>
    <scope>NUCLEOTIDE SEQUENCE [LARGE SCALE GENOMIC DNA]</scope>
    <source>
        <strain evidence="4">DSM 100764</strain>
    </source>
</reference>